<accession>A0AA38IUY3</accession>
<dbReference type="Pfam" id="PF01607">
    <property type="entry name" value="CBM_14"/>
    <property type="match status" value="3"/>
</dbReference>
<keyword evidence="2 7" id="KW-0732">Signal</keyword>
<protein>
    <recommendedName>
        <fullName evidence="8">Chitin-binding type-2 domain-containing protein</fullName>
    </recommendedName>
</protein>
<feature type="domain" description="Chitin-binding type-2" evidence="8">
    <location>
        <begin position="210"/>
        <end position="267"/>
    </location>
</feature>
<feature type="compositionally biased region" description="Low complexity" evidence="6">
    <location>
        <begin position="85"/>
        <end position="119"/>
    </location>
</feature>
<dbReference type="EMBL" id="JALNTZ010000002">
    <property type="protein sequence ID" value="KAJ3664243.1"/>
    <property type="molecule type" value="Genomic_DNA"/>
</dbReference>
<dbReference type="GO" id="GO:0005576">
    <property type="term" value="C:extracellular region"/>
    <property type="evidence" value="ECO:0007669"/>
    <property type="project" value="InterPro"/>
</dbReference>
<evidence type="ECO:0000256" key="4">
    <source>
        <dbReference type="ARBA" id="ARBA00023157"/>
    </source>
</evidence>
<feature type="chain" id="PRO_5041320568" description="Chitin-binding type-2 domain-containing protein" evidence="7">
    <location>
        <begin position="17"/>
        <end position="267"/>
    </location>
</feature>
<sequence length="267" mass="29735">MFKYVIFSVLAYLAYSEWTPDPLCPYPSEVVTNFPYYGDCSYYWACFEGSKFLVQCPIGQEFDSKTSECASPEVAQCDPYISTTTTTESTGSTTTRTTTTESSTTTSSTTTDSGTTTEGPYPQCPNSEDIIYLPDIADCSKYWECFEGSSYMYHCPDGLWWNQAVLQCDYPGDYCNISTTTKGSTVTPTPTIPTSTTSTSGPTTTPNPDDITCPNPNDQSVYFPVVGDCTKYWECFEGNKYLLTCPEGQWWHQEATKCEQPGDYCQN</sequence>
<feature type="domain" description="Chitin-binding type-2" evidence="8">
    <location>
        <begin position="121"/>
        <end position="177"/>
    </location>
</feature>
<dbReference type="PANTHER" id="PTHR23301:SF106">
    <property type="entry name" value="CHITIN-BINDING TYPE-2 DOMAIN-CONTAINING PROTEIN-RELATED"/>
    <property type="match status" value="1"/>
</dbReference>
<dbReference type="InterPro" id="IPR051940">
    <property type="entry name" value="Chitin_bind-dev_reg"/>
</dbReference>
<evidence type="ECO:0000313" key="10">
    <source>
        <dbReference type="Proteomes" id="UP001168821"/>
    </source>
</evidence>
<evidence type="ECO:0000256" key="6">
    <source>
        <dbReference type="SAM" id="MobiDB-lite"/>
    </source>
</evidence>
<evidence type="ECO:0000256" key="1">
    <source>
        <dbReference type="ARBA" id="ARBA00022669"/>
    </source>
</evidence>
<dbReference type="SUPFAM" id="SSF57625">
    <property type="entry name" value="Invertebrate chitin-binding proteins"/>
    <property type="match status" value="3"/>
</dbReference>
<organism evidence="9 10">
    <name type="scientific">Zophobas morio</name>
    <dbReference type="NCBI Taxonomy" id="2755281"/>
    <lineage>
        <taxon>Eukaryota</taxon>
        <taxon>Metazoa</taxon>
        <taxon>Ecdysozoa</taxon>
        <taxon>Arthropoda</taxon>
        <taxon>Hexapoda</taxon>
        <taxon>Insecta</taxon>
        <taxon>Pterygota</taxon>
        <taxon>Neoptera</taxon>
        <taxon>Endopterygota</taxon>
        <taxon>Coleoptera</taxon>
        <taxon>Polyphaga</taxon>
        <taxon>Cucujiformia</taxon>
        <taxon>Tenebrionidae</taxon>
        <taxon>Zophobas</taxon>
    </lineage>
</organism>
<keyword evidence="3" id="KW-0677">Repeat</keyword>
<keyword evidence="5" id="KW-0325">Glycoprotein</keyword>
<dbReference type="Proteomes" id="UP001168821">
    <property type="component" value="Unassembled WGS sequence"/>
</dbReference>
<evidence type="ECO:0000256" key="2">
    <source>
        <dbReference type="ARBA" id="ARBA00022729"/>
    </source>
</evidence>
<gene>
    <name evidence="9" type="ORF">Zmor_008427</name>
</gene>
<name>A0AA38IUY3_9CUCU</name>
<proteinExistence type="predicted"/>
<keyword evidence="10" id="KW-1185">Reference proteome</keyword>
<evidence type="ECO:0000259" key="8">
    <source>
        <dbReference type="PROSITE" id="PS50940"/>
    </source>
</evidence>
<dbReference type="AlphaFoldDB" id="A0AA38IUY3"/>
<dbReference type="InterPro" id="IPR002557">
    <property type="entry name" value="Chitin-bd_dom"/>
</dbReference>
<feature type="region of interest" description="Disordered" evidence="6">
    <location>
        <begin position="186"/>
        <end position="209"/>
    </location>
</feature>
<comment type="caution">
    <text evidence="9">The sequence shown here is derived from an EMBL/GenBank/DDBJ whole genome shotgun (WGS) entry which is preliminary data.</text>
</comment>
<feature type="domain" description="Chitin-binding type-2" evidence="8">
    <location>
        <begin position="21"/>
        <end position="79"/>
    </location>
</feature>
<dbReference type="PANTHER" id="PTHR23301">
    <property type="entry name" value="CHITIN BINDING PERITROPHIN-A"/>
    <property type="match status" value="1"/>
</dbReference>
<dbReference type="InterPro" id="IPR036508">
    <property type="entry name" value="Chitin-bd_dom_sf"/>
</dbReference>
<dbReference type="SMART" id="SM00494">
    <property type="entry name" value="ChtBD2"/>
    <property type="match status" value="3"/>
</dbReference>
<evidence type="ECO:0000256" key="3">
    <source>
        <dbReference type="ARBA" id="ARBA00022737"/>
    </source>
</evidence>
<keyword evidence="4" id="KW-1015">Disulfide bond</keyword>
<feature type="compositionally biased region" description="Low complexity" evidence="6">
    <location>
        <begin position="186"/>
        <end position="208"/>
    </location>
</feature>
<dbReference type="Gene3D" id="2.170.140.10">
    <property type="entry name" value="Chitin binding domain"/>
    <property type="match status" value="3"/>
</dbReference>
<feature type="signal peptide" evidence="7">
    <location>
        <begin position="1"/>
        <end position="16"/>
    </location>
</feature>
<dbReference type="PROSITE" id="PS50940">
    <property type="entry name" value="CHIT_BIND_II"/>
    <property type="match status" value="3"/>
</dbReference>
<reference evidence="9" key="1">
    <citation type="journal article" date="2023" name="G3 (Bethesda)">
        <title>Whole genome assemblies of Zophobas morio and Tenebrio molitor.</title>
        <authorList>
            <person name="Kaur S."/>
            <person name="Stinson S.A."/>
            <person name="diCenzo G.C."/>
        </authorList>
    </citation>
    <scope>NUCLEOTIDE SEQUENCE</scope>
    <source>
        <strain evidence="9">QUZm001</strain>
    </source>
</reference>
<keyword evidence="1" id="KW-0147">Chitin-binding</keyword>
<feature type="region of interest" description="Disordered" evidence="6">
    <location>
        <begin position="85"/>
        <end position="124"/>
    </location>
</feature>
<evidence type="ECO:0000313" key="9">
    <source>
        <dbReference type="EMBL" id="KAJ3664243.1"/>
    </source>
</evidence>
<evidence type="ECO:0000256" key="7">
    <source>
        <dbReference type="SAM" id="SignalP"/>
    </source>
</evidence>
<dbReference type="GO" id="GO:0008061">
    <property type="term" value="F:chitin binding"/>
    <property type="evidence" value="ECO:0007669"/>
    <property type="project" value="UniProtKB-KW"/>
</dbReference>
<evidence type="ECO:0000256" key="5">
    <source>
        <dbReference type="ARBA" id="ARBA00023180"/>
    </source>
</evidence>